<evidence type="ECO:0000256" key="1">
    <source>
        <dbReference type="SAM" id="Phobius"/>
    </source>
</evidence>
<dbReference type="InterPro" id="IPR014226">
    <property type="entry name" value="Spore_IM_YlbJ"/>
</dbReference>
<evidence type="ECO:0000313" key="3">
    <source>
        <dbReference type="EMBL" id="KXG75573.1"/>
    </source>
</evidence>
<dbReference type="OrthoDB" id="1645614at2"/>
<dbReference type="FunCoup" id="A0A140L4U8">
    <property type="interactions" value="46"/>
</dbReference>
<dbReference type="Pfam" id="PF07670">
    <property type="entry name" value="Gate"/>
    <property type="match status" value="1"/>
</dbReference>
<dbReference type="EMBL" id="LOED01000025">
    <property type="protein sequence ID" value="KXG75573.1"/>
    <property type="molecule type" value="Genomic_DNA"/>
</dbReference>
<feature type="transmembrane region" description="Helical" evidence="1">
    <location>
        <begin position="338"/>
        <end position="361"/>
    </location>
</feature>
<keyword evidence="1" id="KW-0812">Transmembrane</keyword>
<organism evidence="3 4">
    <name type="scientific">Fervidicola ferrireducens</name>
    <dbReference type="NCBI Taxonomy" id="520764"/>
    <lineage>
        <taxon>Bacteria</taxon>
        <taxon>Bacillati</taxon>
        <taxon>Bacillota</taxon>
        <taxon>Clostridia</taxon>
        <taxon>Thermosediminibacterales</taxon>
        <taxon>Thermosediminibacteraceae</taxon>
        <taxon>Fervidicola</taxon>
    </lineage>
</organism>
<keyword evidence="1" id="KW-1133">Transmembrane helix</keyword>
<feature type="transmembrane region" description="Helical" evidence="1">
    <location>
        <begin position="157"/>
        <end position="176"/>
    </location>
</feature>
<accession>A0A140L4U8</accession>
<dbReference type="InParanoid" id="A0A140L4U8"/>
<feature type="transmembrane region" description="Helical" evidence="1">
    <location>
        <begin position="85"/>
        <end position="106"/>
    </location>
</feature>
<feature type="transmembrane region" description="Helical" evidence="1">
    <location>
        <begin position="381"/>
        <end position="406"/>
    </location>
</feature>
<sequence length="419" mass="45742">MRLRIPKSKVAKLSQMILPAVAVMITIAIIRFPEEAFQAAFEGLDVWFNIVLPALLPFFIGSQLLMGLGVVHFMGVLLEPLMRPLFNVPGAGSFVMAMGLASGYPLGAMLTAKLVKKRLCNAREAERLVSFSNTADPLFMVGAVAVGMFKDVRVGSIIALSHYISALLVGIAMRFYSPKSEKTPQVASVRKNESIMLKATRELLRARKEDARPFGQLLGDCIKDSINSLLLILGFIILFSVVIRIITVAGFVNMLVPAVNVLLKIFGLDESLSPAIISGIFEITLGTKLASAADAPLIQRVIVASAIIAWSGISVHFQVMSMLSNTDVKILPYIMARVLHALLAGIVTYIMMAIPIEGFASWSMPVFAIAPSRTSESWLNIFAVSSQVFMFLFSLLVLLSTILYLIKGFEIITFKVIKK</sequence>
<feature type="transmembrane region" description="Helical" evidence="1">
    <location>
        <begin position="229"/>
        <end position="252"/>
    </location>
</feature>
<keyword evidence="4" id="KW-1185">Reference proteome</keyword>
<reference evidence="3 4" key="1">
    <citation type="submission" date="2015-12" db="EMBL/GenBank/DDBJ databases">
        <title>Draft genome sequnece of Fervidicola ferrireducens strain Y170.</title>
        <authorList>
            <person name="Patel B.K."/>
        </authorList>
    </citation>
    <scope>NUCLEOTIDE SEQUENCE [LARGE SCALE GENOMIC DNA]</scope>
    <source>
        <strain evidence="3 4">Y170</strain>
    </source>
</reference>
<name>A0A140L4U8_9FIRM</name>
<proteinExistence type="predicted"/>
<dbReference type="RefSeq" id="WP_066354199.1">
    <property type="nucleotide sequence ID" value="NZ_LOED01000025.1"/>
</dbReference>
<feature type="domain" description="Nucleoside transporter/FeoB GTPase Gate" evidence="2">
    <location>
        <begin position="51"/>
        <end position="148"/>
    </location>
</feature>
<feature type="transmembrane region" description="Helical" evidence="1">
    <location>
        <begin position="50"/>
        <end position="78"/>
    </location>
</feature>
<protein>
    <submittedName>
        <fullName evidence="3">Sporulation integral membrane protein YlbJ</fullName>
    </submittedName>
</protein>
<gene>
    <name evidence="3" type="primary">ylbJ</name>
    <name evidence="3" type="ORF">AN618_18510</name>
</gene>
<dbReference type="InterPro" id="IPR011642">
    <property type="entry name" value="Gate_dom"/>
</dbReference>
<evidence type="ECO:0000313" key="4">
    <source>
        <dbReference type="Proteomes" id="UP000070427"/>
    </source>
</evidence>
<dbReference type="PATRIC" id="fig|520764.3.peg.1991"/>
<evidence type="ECO:0000259" key="2">
    <source>
        <dbReference type="Pfam" id="PF07670"/>
    </source>
</evidence>
<dbReference type="STRING" id="520764.AN618_18510"/>
<feature type="transmembrane region" description="Helical" evidence="1">
    <location>
        <begin position="12"/>
        <end position="30"/>
    </location>
</feature>
<comment type="caution">
    <text evidence="3">The sequence shown here is derived from an EMBL/GenBank/DDBJ whole genome shotgun (WGS) entry which is preliminary data.</text>
</comment>
<feature type="transmembrane region" description="Helical" evidence="1">
    <location>
        <begin position="297"/>
        <end position="317"/>
    </location>
</feature>
<dbReference type="AlphaFoldDB" id="A0A140L4U8"/>
<dbReference type="Proteomes" id="UP000070427">
    <property type="component" value="Unassembled WGS sequence"/>
</dbReference>
<keyword evidence="1" id="KW-0472">Membrane</keyword>
<dbReference type="NCBIfam" id="TIGR02871">
    <property type="entry name" value="spore_ylbJ"/>
    <property type="match status" value="1"/>
</dbReference>